<feature type="region of interest" description="Disordered" evidence="1">
    <location>
        <begin position="52"/>
        <end position="73"/>
    </location>
</feature>
<dbReference type="EMBL" id="OQ884030">
    <property type="protein sequence ID" value="WNO29917.1"/>
    <property type="molecule type" value="Genomic_DNA"/>
</dbReference>
<protein>
    <submittedName>
        <fullName evidence="2">Uncharacterized protein</fullName>
    </submittedName>
</protein>
<organism evidence="2">
    <name type="scientific">Bacillus phage SDFMU_Pbc</name>
    <dbReference type="NCBI Taxonomy" id="3076135"/>
    <lineage>
        <taxon>Viruses</taxon>
        <taxon>Duplodnaviria</taxon>
        <taxon>Heunggongvirae</taxon>
        <taxon>Uroviricota</taxon>
        <taxon>Caudoviricetes</taxon>
        <taxon>Herelleviridae</taxon>
        <taxon>Bastillevirinae</taxon>
        <taxon>Agatevirus</taxon>
        <taxon>Agatevirus agate</taxon>
    </lineage>
</organism>
<evidence type="ECO:0000313" key="2">
    <source>
        <dbReference type="EMBL" id="WNO29917.1"/>
    </source>
</evidence>
<accession>A0AA96KRI5</accession>
<reference evidence="2" key="1">
    <citation type="submission" date="2023-04" db="EMBL/GenBank/DDBJ databases">
        <authorList>
            <person name="Zhang X."/>
        </authorList>
    </citation>
    <scope>NUCLEOTIDE SEQUENCE</scope>
</reference>
<evidence type="ECO:0000256" key="1">
    <source>
        <dbReference type="SAM" id="MobiDB-lite"/>
    </source>
</evidence>
<proteinExistence type="predicted"/>
<sequence length="145" mass="16180">MTTNKKITPFPPMSEWSDEALEQLSLCLSGDAKHTQEIKRVRELVEKHKRASPRFYSAGTQTGRMPCSKPALRGEPIGGVREALPVNLHIKHTSEKLGVTAGKTYKAHVVSVERAEVVFTNDNGDTVWKSVTEFYQADISPFTRP</sequence>
<name>A0AA96KRI5_9CAUD</name>